<evidence type="ECO:0000256" key="2">
    <source>
        <dbReference type="ARBA" id="ARBA00023002"/>
    </source>
</evidence>
<dbReference type="PANTHER" id="PTHR30466">
    <property type="entry name" value="FLAVIN REDUCTASE"/>
    <property type="match status" value="1"/>
</dbReference>
<dbReference type="Pfam" id="PF01613">
    <property type="entry name" value="Flavin_Reduct"/>
    <property type="match status" value="1"/>
</dbReference>
<sequence>MQAPMIDSREFRQALGQFPTGVTIITCKTEAGESVGMTASSFNSVSLEPPLVLWSIAKSAWSLAAFSQSQHFAIHVLAAHQQDLSNQFARQGADKFHGIKLQEGLGGAPLLPDYCARFQCQMLHQYDGGDHLILVGRVLDFCSKPQAPLVFHSGRYARLEEVVPA</sequence>
<reference evidence="4 5" key="1">
    <citation type="submission" date="2023-07" db="EMBL/GenBank/DDBJ databases">
        <title>Alkalimonas sp., MEB108 novel, alkaliphilic bacterium isolated from Lonar Lake, India.</title>
        <authorList>
            <person name="Joshi A."/>
            <person name="Thite S."/>
        </authorList>
    </citation>
    <scope>NUCLEOTIDE SEQUENCE [LARGE SCALE GENOMIC DNA]</scope>
    <source>
        <strain evidence="4 5">MEB108</strain>
    </source>
</reference>
<dbReference type="GO" id="GO:0016491">
    <property type="term" value="F:oxidoreductase activity"/>
    <property type="evidence" value="ECO:0007669"/>
    <property type="project" value="UniProtKB-KW"/>
</dbReference>
<evidence type="ECO:0000313" key="4">
    <source>
        <dbReference type="EMBL" id="MEE2003094.1"/>
    </source>
</evidence>
<dbReference type="SMART" id="SM00903">
    <property type="entry name" value="Flavin_Reduct"/>
    <property type="match status" value="1"/>
</dbReference>
<dbReference type="InterPro" id="IPR002563">
    <property type="entry name" value="Flavin_Rdtase-like_dom"/>
</dbReference>
<dbReference type="InterPro" id="IPR050268">
    <property type="entry name" value="NADH-dep_flavin_reductase"/>
</dbReference>
<comment type="caution">
    <text evidence="4">The sequence shown here is derived from an EMBL/GenBank/DDBJ whole genome shotgun (WGS) entry which is preliminary data.</text>
</comment>
<evidence type="ECO:0000259" key="3">
    <source>
        <dbReference type="SMART" id="SM00903"/>
    </source>
</evidence>
<dbReference type="SUPFAM" id="SSF50475">
    <property type="entry name" value="FMN-binding split barrel"/>
    <property type="match status" value="1"/>
</dbReference>
<dbReference type="EMBL" id="JAUHLI010000021">
    <property type="protein sequence ID" value="MEE2003094.1"/>
    <property type="molecule type" value="Genomic_DNA"/>
</dbReference>
<protein>
    <submittedName>
        <fullName evidence="4">Flavin reductase family protein</fullName>
        <ecNumber evidence="4">1.-.-.-</ecNumber>
    </submittedName>
</protein>
<feature type="domain" description="Flavin reductase like" evidence="3">
    <location>
        <begin position="15"/>
        <end position="158"/>
    </location>
</feature>
<keyword evidence="2 4" id="KW-0560">Oxidoreductase</keyword>
<dbReference type="EC" id="1.-.-.-" evidence="4"/>
<dbReference type="InterPro" id="IPR012349">
    <property type="entry name" value="Split_barrel_FMN-bd"/>
</dbReference>
<keyword evidence="5" id="KW-1185">Reference proteome</keyword>
<dbReference type="PANTHER" id="PTHR30466:SF11">
    <property type="entry name" value="FLAVIN-DEPENDENT MONOOXYGENASE, REDUCTASE SUBUNIT HSAB"/>
    <property type="match status" value="1"/>
</dbReference>
<organism evidence="4 5">
    <name type="scientific">Alkalimonas cellulosilytica</name>
    <dbReference type="NCBI Taxonomy" id="3058395"/>
    <lineage>
        <taxon>Bacteria</taxon>
        <taxon>Pseudomonadati</taxon>
        <taxon>Pseudomonadota</taxon>
        <taxon>Gammaproteobacteria</taxon>
        <taxon>Alkalimonas</taxon>
    </lineage>
</organism>
<evidence type="ECO:0000256" key="1">
    <source>
        <dbReference type="ARBA" id="ARBA00008898"/>
    </source>
</evidence>
<evidence type="ECO:0000313" key="5">
    <source>
        <dbReference type="Proteomes" id="UP001336314"/>
    </source>
</evidence>
<dbReference type="Gene3D" id="2.30.110.10">
    <property type="entry name" value="Electron Transport, Fmn-binding Protein, Chain A"/>
    <property type="match status" value="1"/>
</dbReference>
<proteinExistence type="inferred from homology"/>
<gene>
    <name evidence="4" type="ORF">QWY20_16665</name>
</gene>
<accession>A0ABU7J9L6</accession>
<name>A0ABU7J9L6_9GAMM</name>
<comment type="similarity">
    <text evidence="1">Belongs to the non-flavoprotein flavin reductase family.</text>
</comment>
<dbReference type="RefSeq" id="WP_330130142.1">
    <property type="nucleotide sequence ID" value="NZ_JAUHLI010000021.1"/>
</dbReference>
<dbReference type="Proteomes" id="UP001336314">
    <property type="component" value="Unassembled WGS sequence"/>
</dbReference>